<keyword evidence="3" id="KW-0677">Repeat</keyword>
<feature type="transmembrane region" description="Helical" evidence="10">
    <location>
        <begin position="473"/>
        <end position="495"/>
    </location>
</feature>
<dbReference type="OrthoDB" id="7464126at2759"/>
<dbReference type="PANTHER" id="PTHR47143:SF1">
    <property type="entry name" value="ION_TRANS DOMAIN-CONTAINING PROTEIN"/>
    <property type="match status" value="1"/>
</dbReference>
<keyword evidence="1" id="KW-0813">Transport</keyword>
<dbReference type="InterPro" id="IPR002110">
    <property type="entry name" value="Ankyrin_rpt"/>
</dbReference>
<evidence type="ECO:0000256" key="6">
    <source>
        <dbReference type="ARBA" id="ARBA00023180"/>
    </source>
</evidence>
<keyword evidence="7" id="KW-0407">Ion channel</keyword>
<dbReference type="GeneID" id="108664940"/>
<feature type="region of interest" description="Disordered" evidence="9">
    <location>
        <begin position="1"/>
        <end position="21"/>
    </location>
</feature>
<accession>A0A979FVM5</accession>
<evidence type="ECO:0000256" key="2">
    <source>
        <dbReference type="ARBA" id="ARBA00022606"/>
    </source>
</evidence>
<dbReference type="InterPro" id="IPR052076">
    <property type="entry name" value="TRP_cation_channel"/>
</dbReference>
<evidence type="ECO:0000256" key="8">
    <source>
        <dbReference type="PROSITE-ProRule" id="PRU00023"/>
    </source>
</evidence>
<evidence type="ECO:0000256" key="5">
    <source>
        <dbReference type="ARBA" id="ARBA00023065"/>
    </source>
</evidence>
<dbReference type="AlphaFoldDB" id="A0A979FVM5"/>
<dbReference type="RefSeq" id="XP_047740402.1">
    <property type="nucleotide sequence ID" value="XM_047884446.1"/>
</dbReference>
<feature type="transmembrane region" description="Helical" evidence="10">
    <location>
        <begin position="502"/>
        <end position="521"/>
    </location>
</feature>
<keyword evidence="5" id="KW-0406">Ion transport</keyword>
<evidence type="ECO:0000256" key="3">
    <source>
        <dbReference type="ARBA" id="ARBA00022737"/>
    </source>
</evidence>
<dbReference type="GO" id="GO:0005216">
    <property type="term" value="F:monoatomic ion channel activity"/>
    <property type="evidence" value="ECO:0007669"/>
    <property type="project" value="InterPro"/>
</dbReference>
<evidence type="ECO:0000256" key="9">
    <source>
        <dbReference type="SAM" id="MobiDB-lite"/>
    </source>
</evidence>
<keyword evidence="10" id="KW-0812">Transmembrane</keyword>
<gene>
    <name evidence="12" type="primary">LOC108664940</name>
</gene>
<feature type="repeat" description="ANK" evidence="8">
    <location>
        <begin position="178"/>
        <end position="210"/>
    </location>
</feature>
<dbReference type="KEGG" id="hazt:108664940"/>
<dbReference type="GO" id="GO:0034703">
    <property type="term" value="C:cation channel complex"/>
    <property type="evidence" value="ECO:0007669"/>
    <property type="project" value="UniProtKB-ARBA"/>
</dbReference>
<keyword evidence="2" id="KW-0716">Sensory transduction</keyword>
<dbReference type="PROSITE" id="PS50088">
    <property type="entry name" value="ANK_REPEAT"/>
    <property type="match status" value="1"/>
</dbReference>
<dbReference type="SMART" id="SM00248">
    <property type="entry name" value="ANK"/>
    <property type="match status" value="4"/>
</dbReference>
<evidence type="ECO:0000256" key="4">
    <source>
        <dbReference type="ARBA" id="ARBA00023043"/>
    </source>
</evidence>
<reference evidence="12" key="1">
    <citation type="submission" date="2025-08" db="UniProtKB">
        <authorList>
            <consortium name="RefSeq"/>
        </authorList>
    </citation>
    <scope>IDENTIFICATION</scope>
    <source>
        <tissue evidence="12">Whole organism</tissue>
    </source>
</reference>
<proteinExistence type="predicted"/>
<evidence type="ECO:0000313" key="11">
    <source>
        <dbReference type="Proteomes" id="UP000694843"/>
    </source>
</evidence>
<dbReference type="Gene3D" id="1.25.40.20">
    <property type="entry name" value="Ankyrin repeat-containing domain"/>
    <property type="match status" value="2"/>
</dbReference>
<evidence type="ECO:0000313" key="12">
    <source>
        <dbReference type="RefSeq" id="XP_047740402.1"/>
    </source>
</evidence>
<keyword evidence="10" id="KW-0472">Membrane</keyword>
<evidence type="ECO:0000256" key="1">
    <source>
        <dbReference type="ARBA" id="ARBA00022448"/>
    </source>
</evidence>
<feature type="transmembrane region" description="Helical" evidence="10">
    <location>
        <begin position="334"/>
        <end position="354"/>
    </location>
</feature>
<sequence length="743" mass="83770">MATLTPKVSGDSTGTPTLGDYPHNPLLQRLMKAVENRNMADMLALLQAGVKVNHHEGSFSETALHKAVMISWEEGVQALLGAGARVFTKNQFGQTPLHYAACARSVECTRLLLLHDQAHATVRKDLNPTAKDLNSVGNNLKTSRKDFISKRKDLGTSRKDRGLVSSARASVVNHKDMRGRTALHDASEQACVEIIKMLLDSHAIVDIKDNEQETPLYKAAKACAVPAMLALLDGGASLTAPTTIADADSVLTYALRHMPGGMEALFDSCLLTNTSNFNSKTLEVKFNFTPCISTNEKNQMKCLWQIVEFGHAKLLKHPLCETFLLMKWFKVKKFFYVQFMYYFLYAILTTLLTFDKFLEKECPREDFVINTNISSANDENYYSLVNANLTDNNNESKILPEEVRLMLLSVVLVQAIIVLFSLVLSLIYTFTSFKFSLWNVLHAVIALLVFLVLPFDSLATRYWQQHLAAVLQLVLWTQCMLLVGQIPACGIYVVMFARVAGVFVRIFAVYFSLLLAFTFSFHISEHVHGVSCATILDVYQTFLKTLTMMLGELDYSKELVIQLSYLPFTSHIIFLTFIILVAIILSNLLVALAVNDVQSLRNSALLERLIKQMELVFEMEQSFYGISYLLRQLRLHRISKYPLHATFYDHKLTSVSMKPYDPRKVCRNLCRNSRLNRLRSTEYNNNEDLKDCLKHLESNITDAVCDRLSEVVTATGALASRVRALEGELRILRRALAPTDAPR</sequence>
<dbReference type="Pfam" id="PF12796">
    <property type="entry name" value="Ank_2"/>
    <property type="match status" value="2"/>
</dbReference>
<feature type="transmembrane region" description="Helical" evidence="10">
    <location>
        <begin position="405"/>
        <end position="428"/>
    </location>
</feature>
<keyword evidence="10" id="KW-1133">Transmembrane helix</keyword>
<keyword evidence="11" id="KW-1185">Reference proteome</keyword>
<keyword evidence="12" id="KW-0675">Receptor</keyword>
<dbReference type="OMA" id="CARSVEC"/>
<dbReference type="Proteomes" id="UP000694843">
    <property type="component" value="Unplaced"/>
</dbReference>
<protein>
    <submittedName>
        <fullName evidence="12">Transient receptor potential channel pyrexia</fullName>
    </submittedName>
</protein>
<dbReference type="PANTHER" id="PTHR47143">
    <property type="entry name" value="TRANSIENT RECEPTOR POTENTIAL CATION CHANNEL PROTEIN PAINLESS"/>
    <property type="match status" value="1"/>
</dbReference>
<feature type="transmembrane region" description="Helical" evidence="10">
    <location>
        <begin position="435"/>
        <end position="453"/>
    </location>
</feature>
<dbReference type="InterPro" id="IPR036770">
    <property type="entry name" value="Ankyrin_rpt-contain_sf"/>
</dbReference>
<name>A0A979FVM5_HYAAZ</name>
<keyword evidence="4 8" id="KW-0040">ANK repeat</keyword>
<feature type="non-terminal residue" evidence="12">
    <location>
        <position position="743"/>
    </location>
</feature>
<evidence type="ECO:0000256" key="7">
    <source>
        <dbReference type="ARBA" id="ARBA00023303"/>
    </source>
</evidence>
<feature type="transmembrane region" description="Helical" evidence="10">
    <location>
        <begin position="572"/>
        <end position="594"/>
    </location>
</feature>
<evidence type="ECO:0000256" key="10">
    <source>
        <dbReference type="SAM" id="Phobius"/>
    </source>
</evidence>
<dbReference type="SUPFAM" id="SSF48403">
    <property type="entry name" value="Ankyrin repeat"/>
    <property type="match status" value="1"/>
</dbReference>
<dbReference type="PROSITE" id="PS50297">
    <property type="entry name" value="ANK_REP_REGION"/>
    <property type="match status" value="1"/>
</dbReference>
<organism evidence="11 12">
    <name type="scientific">Hyalella azteca</name>
    <name type="common">Amphipod</name>
    <dbReference type="NCBI Taxonomy" id="294128"/>
    <lineage>
        <taxon>Eukaryota</taxon>
        <taxon>Metazoa</taxon>
        <taxon>Ecdysozoa</taxon>
        <taxon>Arthropoda</taxon>
        <taxon>Crustacea</taxon>
        <taxon>Multicrustacea</taxon>
        <taxon>Malacostraca</taxon>
        <taxon>Eumalacostraca</taxon>
        <taxon>Peracarida</taxon>
        <taxon>Amphipoda</taxon>
        <taxon>Senticaudata</taxon>
        <taxon>Talitrida</taxon>
        <taxon>Talitroidea</taxon>
        <taxon>Hyalellidae</taxon>
        <taxon>Hyalella</taxon>
    </lineage>
</organism>
<keyword evidence="6" id="KW-0325">Glycoprotein</keyword>